<keyword evidence="5 7" id="KW-1133">Transmembrane helix</keyword>
<evidence type="ECO:0000256" key="2">
    <source>
        <dbReference type="ARBA" id="ARBA00006859"/>
    </source>
</evidence>
<dbReference type="PANTHER" id="PTHR12174:SF22">
    <property type="entry name" value="SIGNAL PEPTIDE PEPTIDASE-LIKE 3"/>
    <property type="match status" value="1"/>
</dbReference>
<keyword evidence="4" id="KW-0378">Hydrolase</keyword>
<dbReference type="GO" id="GO:0042500">
    <property type="term" value="F:aspartic endopeptidase activity, intramembrane cleaving"/>
    <property type="evidence" value="ECO:0007669"/>
    <property type="project" value="InterPro"/>
</dbReference>
<evidence type="ECO:0000313" key="8">
    <source>
        <dbReference type="EnsemblMetazoa" id="CLYHEMP004449.1"/>
    </source>
</evidence>
<dbReference type="AlphaFoldDB" id="A0A7M5UY86"/>
<dbReference type="GO" id="GO:0030660">
    <property type="term" value="C:Golgi-associated vesicle membrane"/>
    <property type="evidence" value="ECO:0007669"/>
    <property type="project" value="TreeGrafter"/>
</dbReference>
<feature type="transmembrane region" description="Helical" evidence="7">
    <location>
        <begin position="342"/>
        <end position="359"/>
    </location>
</feature>
<reference evidence="8" key="1">
    <citation type="submission" date="2021-01" db="UniProtKB">
        <authorList>
            <consortium name="EnsemblMetazoa"/>
        </authorList>
    </citation>
    <scope>IDENTIFICATION</scope>
</reference>
<feature type="transmembrane region" description="Helical" evidence="7">
    <location>
        <begin position="200"/>
        <end position="218"/>
    </location>
</feature>
<proteinExistence type="inferred from homology"/>
<comment type="subcellular location">
    <subcellularLocation>
        <location evidence="1">Endomembrane system</location>
        <topology evidence="1">Multi-pass membrane protein</topology>
    </subcellularLocation>
</comment>
<keyword evidence="9" id="KW-1185">Reference proteome</keyword>
<dbReference type="RefSeq" id="XP_066918520.1">
    <property type="nucleotide sequence ID" value="XM_067062419.1"/>
</dbReference>
<dbReference type="Pfam" id="PF04258">
    <property type="entry name" value="Peptidase_A22B"/>
    <property type="match status" value="1"/>
</dbReference>
<dbReference type="GO" id="GO:0098553">
    <property type="term" value="C:lumenal side of endoplasmic reticulum membrane"/>
    <property type="evidence" value="ECO:0007669"/>
    <property type="project" value="TreeGrafter"/>
</dbReference>
<dbReference type="GeneID" id="136805861"/>
<evidence type="ECO:0000256" key="4">
    <source>
        <dbReference type="ARBA" id="ARBA00022801"/>
    </source>
</evidence>
<evidence type="ECO:0000313" key="9">
    <source>
        <dbReference type="Proteomes" id="UP000594262"/>
    </source>
</evidence>
<comment type="similarity">
    <text evidence="2">Belongs to the peptidase A22B family.</text>
</comment>
<sequence>MSQSPLSTTQQITSEFHSPSIAERTAIFSGLFDTSRIWIFGCALFLIIYGSKRSLSVDSLFTDSKDEKNKEGKGSHTIELSHAIFLPIGASLSLLTMFLFFNVFQFFFFISTTVLSVLSFSFLLLQVCEKCFNFCNIDGNSKISSRCCNDYTRNECLSLLVSTIIVSVWIFTGHWILMDAIGCALCVTMLSYIRLPNLKVATLLLVGLLVYDVFWVFLSEYIFNDNVMLRVATRPAYNPMNYVAKKLNIHEKVPVPKNLSLPGKLMFPSSRYPNRFGMLGLGDIVLPGLLISFILRFEKSTTKLKSSQGAMTGYYNMSVITYFIGLLIATTMSEMFQAAQPALLYLVPCILIPLIIQAYRKGDLSAMWNYDAGENSKEEQLIV</sequence>
<organism evidence="8 9">
    <name type="scientific">Clytia hemisphaerica</name>
    <dbReference type="NCBI Taxonomy" id="252671"/>
    <lineage>
        <taxon>Eukaryota</taxon>
        <taxon>Metazoa</taxon>
        <taxon>Cnidaria</taxon>
        <taxon>Hydrozoa</taxon>
        <taxon>Hydroidolina</taxon>
        <taxon>Leptothecata</taxon>
        <taxon>Obeliida</taxon>
        <taxon>Clytiidae</taxon>
        <taxon>Clytia</taxon>
    </lineage>
</organism>
<dbReference type="PANTHER" id="PTHR12174">
    <property type="entry name" value="SIGNAL PEPTIDE PEPTIDASE"/>
    <property type="match status" value="1"/>
</dbReference>
<dbReference type="SMART" id="SM00730">
    <property type="entry name" value="PSN"/>
    <property type="match status" value="1"/>
</dbReference>
<evidence type="ECO:0000256" key="5">
    <source>
        <dbReference type="ARBA" id="ARBA00022989"/>
    </source>
</evidence>
<dbReference type="InterPro" id="IPR006639">
    <property type="entry name" value="Preselin/SPP"/>
</dbReference>
<feature type="transmembrane region" description="Helical" evidence="7">
    <location>
        <begin position="151"/>
        <end position="170"/>
    </location>
</feature>
<dbReference type="GO" id="GO:0033619">
    <property type="term" value="P:membrane protein proteolysis"/>
    <property type="evidence" value="ECO:0007669"/>
    <property type="project" value="TreeGrafter"/>
</dbReference>
<evidence type="ECO:0000256" key="3">
    <source>
        <dbReference type="ARBA" id="ARBA00022692"/>
    </source>
</evidence>
<feature type="transmembrane region" description="Helical" evidence="7">
    <location>
        <begin position="80"/>
        <end position="100"/>
    </location>
</feature>
<evidence type="ECO:0000256" key="7">
    <source>
        <dbReference type="SAM" id="Phobius"/>
    </source>
</evidence>
<dbReference type="GO" id="GO:0006465">
    <property type="term" value="P:signal peptide processing"/>
    <property type="evidence" value="ECO:0007669"/>
    <property type="project" value="TreeGrafter"/>
</dbReference>
<evidence type="ECO:0008006" key="10">
    <source>
        <dbReference type="Google" id="ProtNLM"/>
    </source>
</evidence>
<keyword evidence="6 7" id="KW-0472">Membrane</keyword>
<feature type="transmembrane region" description="Helical" evidence="7">
    <location>
        <begin position="276"/>
        <end position="295"/>
    </location>
</feature>
<protein>
    <recommendedName>
        <fullName evidence="10">Signal peptide peptidase-like 3</fullName>
    </recommendedName>
</protein>
<evidence type="ECO:0000256" key="1">
    <source>
        <dbReference type="ARBA" id="ARBA00004127"/>
    </source>
</evidence>
<evidence type="ECO:0000256" key="6">
    <source>
        <dbReference type="ARBA" id="ARBA00023136"/>
    </source>
</evidence>
<accession>A0A7M5UY86</accession>
<dbReference type="EnsemblMetazoa" id="CLYHEMT004449.1">
    <property type="protein sequence ID" value="CLYHEMP004449.1"/>
    <property type="gene ID" value="CLYHEMG004449"/>
</dbReference>
<feature type="transmembrane region" description="Helical" evidence="7">
    <location>
        <begin position="106"/>
        <end position="125"/>
    </location>
</feature>
<dbReference type="InterPro" id="IPR007369">
    <property type="entry name" value="Peptidase_A22B_SPP"/>
</dbReference>
<name>A0A7M5UY86_9CNID</name>
<dbReference type="GO" id="GO:0098554">
    <property type="term" value="C:cytoplasmic side of endoplasmic reticulum membrane"/>
    <property type="evidence" value="ECO:0007669"/>
    <property type="project" value="TreeGrafter"/>
</dbReference>
<keyword evidence="3 7" id="KW-0812">Transmembrane</keyword>
<feature type="transmembrane region" description="Helical" evidence="7">
    <location>
        <begin position="26"/>
        <end position="49"/>
    </location>
</feature>
<dbReference type="OrthoDB" id="29661at2759"/>
<feature type="transmembrane region" description="Helical" evidence="7">
    <location>
        <begin position="315"/>
        <end position="336"/>
    </location>
</feature>
<dbReference type="Proteomes" id="UP000594262">
    <property type="component" value="Unplaced"/>
</dbReference>